<sequence length="219" mass="23377">MSPRRSDALSRDRIVDATVRILDQEGADGLTVRAVTARLSTGRGAIYHHVRGKDDLLAAAADGVVDRALAGLADGDDAERAIRAVALAVFDAIDAHPWLGTQLAREPAQPAALRIWKALGVRLRQLGLTGTALPSAGSALVNYVLGAAAQHAAGARRAPDDATRRAHLEELAAQWVQHDDDPVVREAAGLLRDHDDREQFLAGVDIFLTGAREHRGHRA</sequence>
<evidence type="ECO:0000313" key="7">
    <source>
        <dbReference type="Proteomes" id="UP001240236"/>
    </source>
</evidence>
<comment type="caution">
    <text evidence="6">The sequence shown here is derived from an EMBL/GenBank/DDBJ whole genome shotgun (WGS) entry which is preliminary data.</text>
</comment>
<organism evidence="6 7">
    <name type="scientific">Catenuloplanes indicus</name>
    <dbReference type="NCBI Taxonomy" id="137267"/>
    <lineage>
        <taxon>Bacteria</taxon>
        <taxon>Bacillati</taxon>
        <taxon>Actinomycetota</taxon>
        <taxon>Actinomycetes</taxon>
        <taxon>Micromonosporales</taxon>
        <taxon>Micromonosporaceae</taxon>
        <taxon>Catenuloplanes</taxon>
    </lineage>
</organism>
<dbReference type="PRINTS" id="PR00455">
    <property type="entry name" value="HTHTETR"/>
</dbReference>
<dbReference type="Gene3D" id="1.10.357.10">
    <property type="entry name" value="Tetracycline Repressor, domain 2"/>
    <property type="match status" value="1"/>
</dbReference>
<evidence type="ECO:0000256" key="1">
    <source>
        <dbReference type="ARBA" id="ARBA00023015"/>
    </source>
</evidence>
<dbReference type="InterPro" id="IPR050109">
    <property type="entry name" value="HTH-type_TetR-like_transc_reg"/>
</dbReference>
<dbReference type="AlphaFoldDB" id="A0AAE3VXB8"/>
<dbReference type="InterPro" id="IPR036271">
    <property type="entry name" value="Tet_transcr_reg_TetR-rel_C_sf"/>
</dbReference>
<dbReference type="PANTHER" id="PTHR30055:SF151">
    <property type="entry name" value="TRANSCRIPTIONAL REGULATORY PROTEIN"/>
    <property type="match status" value="1"/>
</dbReference>
<dbReference type="InterPro" id="IPR001647">
    <property type="entry name" value="HTH_TetR"/>
</dbReference>
<dbReference type="SUPFAM" id="SSF48498">
    <property type="entry name" value="Tetracyclin repressor-like, C-terminal domain"/>
    <property type="match status" value="1"/>
</dbReference>
<name>A0AAE3VXB8_9ACTN</name>
<protein>
    <submittedName>
        <fullName evidence="6">AcrR family transcriptional regulator</fullName>
    </submittedName>
</protein>
<dbReference type="GO" id="GO:0000976">
    <property type="term" value="F:transcription cis-regulatory region binding"/>
    <property type="evidence" value="ECO:0007669"/>
    <property type="project" value="TreeGrafter"/>
</dbReference>
<dbReference type="InterPro" id="IPR004111">
    <property type="entry name" value="Repressor_TetR_C"/>
</dbReference>
<keyword evidence="2 4" id="KW-0238">DNA-binding</keyword>
<keyword evidence="7" id="KW-1185">Reference proteome</keyword>
<reference evidence="6 7" key="1">
    <citation type="submission" date="2023-07" db="EMBL/GenBank/DDBJ databases">
        <title>Sequencing the genomes of 1000 actinobacteria strains.</title>
        <authorList>
            <person name="Klenk H.-P."/>
        </authorList>
    </citation>
    <scope>NUCLEOTIDE SEQUENCE [LARGE SCALE GENOMIC DNA]</scope>
    <source>
        <strain evidence="6 7">DSM 44709</strain>
    </source>
</reference>
<dbReference type="GO" id="GO:0003700">
    <property type="term" value="F:DNA-binding transcription factor activity"/>
    <property type="evidence" value="ECO:0007669"/>
    <property type="project" value="TreeGrafter"/>
</dbReference>
<evidence type="ECO:0000256" key="2">
    <source>
        <dbReference type="ARBA" id="ARBA00023125"/>
    </source>
</evidence>
<evidence type="ECO:0000256" key="4">
    <source>
        <dbReference type="PROSITE-ProRule" id="PRU00335"/>
    </source>
</evidence>
<evidence type="ECO:0000259" key="5">
    <source>
        <dbReference type="PROSITE" id="PS50977"/>
    </source>
</evidence>
<dbReference type="GO" id="GO:0045892">
    <property type="term" value="P:negative regulation of DNA-templated transcription"/>
    <property type="evidence" value="ECO:0007669"/>
    <property type="project" value="InterPro"/>
</dbReference>
<gene>
    <name evidence="6" type="ORF">J2S42_002108</name>
</gene>
<dbReference type="Gene3D" id="1.10.10.60">
    <property type="entry name" value="Homeodomain-like"/>
    <property type="match status" value="1"/>
</dbReference>
<keyword evidence="3" id="KW-0804">Transcription</keyword>
<dbReference type="Pfam" id="PF00440">
    <property type="entry name" value="TetR_N"/>
    <property type="match status" value="1"/>
</dbReference>
<dbReference type="InterPro" id="IPR009057">
    <property type="entry name" value="Homeodomain-like_sf"/>
</dbReference>
<dbReference type="RefSeq" id="WP_307238005.1">
    <property type="nucleotide sequence ID" value="NZ_JAUSUZ010000001.1"/>
</dbReference>
<dbReference type="PROSITE" id="PS50977">
    <property type="entry name" value="HTH_TETR_2"/>
    <property type="match status" value="1"/>
</dbReference>
<dbReference type="PANTHER" id="PTHR30055">
    <property type="entry name" value="HTH-TYPE TRANSCRIPTIONAL REGULATOR RUTR"/>
    <property type="match status" value="1"/>
</dbReference>
<dbReference type="SUPFAM" id="SSF46689">
    <property type="entry name" value="Homeodomain-like"/>
    <property type="match status" value="1"/>
</dbReference>
<accession>A0AAE3VXB8</accession>
<keyword evidence="1" id="KW-0805">Transcription regulation</keyword>
<dbReference type="Pfam" id="PF02909">
    <property type="entry name" value="TetR_C_1"/>
    <property type="match status" value="1"/>
</dbReference>
<feature type="DNA-binding region" description="H-T-H motif" evidence="4">
    <location>
        <begin position="31"/>
        <end position="50"/>
    </location>
</feature>
<feature type="domain" description="HTH tetR-type" evidence="5">
    <location>
        <begin position="8"/>
        <end position="68"/>
    </location>
</feature>
<evidence type="ECO:0000256" key="3">
    <source>
        <dbReference type="ARBA" id="ARBA00023163"/>
    </source>
</evidence>
<dbReference type="Proteomes" id="UP001240236">
    <property type="component" value="Unassembled WGS sequence"/>
</dbReference>
<evidence type="ECO:0000313" key="6">
    <source>
        <dbReference type="EMBL" id="MDQ0365439.1"/>
    </source>
</evidence>
<proteinExistence type="predicted"/>
<dbReference type="EMBL" id="JAUSUZ010000001">
    <property type="protein sequence ID" value="MDQ0365439.1"/>
    <property type="molecule type" value="Genomic_DNA"/>
</dbReference>